<dbReference type="GO" id="GO:0005737">
    <property type="term" value="C:cytoplasm"/>
    <property type="evidence" value="ECO:0007669"/>
    <property type="project" value="TreeGrafter"/>
</dbReference>
<dbReference type="GO" id="GO:0008525">
    <property type="term" value="F:phosphatidylcholine transporter activity"/>
    <property type="evidence" value="ECO:0007669"/>
    <property type="project" value="TreeGrafter"/>
</dbReference>
<protein>
    <submittedName>
        <fullName evidence="1">Uncharacterized protein</fullName>
    </submittedName>
</protein>
<dbReference type="OrthoDB" id="18453at2759"/>
<accession>A0A4Y2CAU1</accession>
<dbReference type="Proteomes" id="UP000499080">
    <property type="component" value="Unassembled WGS sequence"/>
</dbReference>
<evidence type="ECO:0000313" key="2">
    <source>
        <dbReference type="Proteomes" id="UP000499080"/>
    </source>
</evidence>
<sequence length="198" mass="21901">MWSSKDCLTRSMWLKVWRQNWMSQPRDWIQFPNGTSGRNCIEKFLRLLTGISYSPHTPPTVPKAISQGMVFSREDIKFSNSYIKKVQTKHARVRPPIVGSACPATRTILDTSLPSTPTASPAHQSSCTTTVLALVMHAGSVLYSCAEPTPNKKTDVNTFATSFETVMRQDYPALLGHLSVRLISCAPVCSEALAVLSK</sequence>
<organism evidence="1 2">
    <name type="scientific">Araneus ventricosus</name>
    <name type="common">Orbweaver spider</name>
    <name type="synonym">Epeira ventricosa</name>
    <dbReference type="NCBI Taxonomy" id="182803"/>
    <lineage>
        <taxon>Eukaryota</taxon>
        <taxon>Metazoa</taxon>
        <taxon>Ecdysozoa</taxon>
        <taxon>Arthropoda</taxon>
        <taxon>Chelicerata</taxon>
        <taxon>Arachnida</taxon>
        <taxon>Araneae</taxon>
        <taxon>Araneomorphae</taxon>
        <taxon>Entelegynae</taxon>
        <taxon>Araneoidea</taxon>
        <taxon>Araneidae</taxon>
        <taxon>Araneus</taxon>
    </lineage>
</organism>
<dbReference type="InterPro" id="IPR001666">
    <property type="entry name" value="PI_transfer"/>
</dbReference>
<gene>
    <name evidence="1" type="ORF">AVEN_179978_1</name>
</gene>
<dbReference type="AlphaFoldDB" id="A0A4Y2CAU1"/>
<name>A0A4Y2CAU1_ARAVE</name>
<dbReference type="GO" id="GO:0031210">
    <property type="term" value="F:phosphatidylcholine binding"/>
    <property type="evidence" value="ECO:0007669"/>
    <property type="project" value="TreeGrafter"/>
</dbReference>
<dbReference type="PANTHER" id="PTHR10658">
    <property type="entry name" value="PHOSPHATIDYLINOSITOL TRANSFER PROTEIN"/>
    <property type="match status" value="1"/>
</dbReference>
<dbReference type="GO" id="GO:0035091">
    <property type="term" value="F:phosphatidylinositol binding"/>
    <property type="evidence" value="ECO:0007669"/>
    <property type="project" value="TreeGrafter"/>
</dbReference>
<reference evidence="1 2" key="1">
    <citation type="journal article" date="2019" name="Sci. Rep.">
        <title>Orb-weaving spider Araneus ventricosus genome elucidates the spidroin gene catalogue.</title>
        <authorList>
            <person name="Kono N."/>
            <person name="Nakamura H."/>
            <person name="Ohtoshi R."/>
            <person name="Moran D.A.P."/>
            <person name="Shinohara A."/>
            <person name="Yoshida Y."/>
            <person name="Fujiwara M."/>
            <person name="Mori M."/>
            <person name="Tomita M."/>
            <person name="Arakawa K."/>
        </authorList>
    </citation>
    <scope>NUCLEOTIDE SEQUENCE [LARGE SCALE GENOMIC DNA]</scope>
</reference>
<dbReference type="EMBL" id="BGPR01085855">
    <property type="protein sequence ID" value="GBM01144.1"/>
    <property type="molecule type" value="Genomic_DNA"/>
</dbReference>
<keyword evidence="2" id="KW-1185">Reference proteome</keyword>
<proteinExistence type="predicted"/>
<evidence type="ECO:0000313" key="1">
    <source>
        <dbReference type="EMBL" id="GBM01144.1"/>
    </source>
</evidence>
<dbReference type="PANTHER" id="PTHR10658:SF81">
    <property type="entry name" value="PROTEIN RETINAL DEGENERATION B"/>
    <property type="match status" value="1"/>
</dbReference>
<comment type="caution">
    <text evidence="1">The sequence shown here is derived from an EMBL/GenBank/DDBJ whole genome shotgun (WGS) entry which is preliminary data.</text>
</comment>
<dbReference type="GO" id="GO:0008526">
    <property type="term" value="F:phosphatidylinositol transfer activity"/>
    <property type="evidence" value="ECO:0007669"/>
    <property type="project" value="TreeGrafter"/>
</dbReference>